<evidence type="ECO:0000256" key="1">
    <source>
        <dbReference type="SAM" id="SignalP"/>
    </source>
</evidence>
<evidence type="ECO:0008006" key="4">
    <source>
        <dbReference type="Google" id="ProtNLM"/>
    </source>
</evidence>
<proteinExistence type="predicted"/>
<keyword evidence="3" id="KW-1185">Reference proteome</keyword>
<feature type="signal peptide" evidence="1">
    <location>
        <begin position="1"/>
        <end position="26"/>
    </location>
</feature>
<protein>
    <recommendedName>
        <fullName evidence="4">PepSY domain-containing protein</fullName>
    </recommendedName>
</protein>
<organism evidence="2 3">
    <name type="scientific">Paenibacillus silvae</name>
    <dbReference type="NCBI Taxonomy" id="1325358"/>
    <lineage>
        <taxon>Bacteria</taxon>
        <taxon>Bacillati</taxon>
        <taxon>Bacillota</taxon>
        <taxon>Bacilli</taxon>
        <taxon>Bacillales</taxon>
        <taxon>Paenibacillaceae</taxon>
        <taxon>Paenibacillus</taxon>
    </lineage>
</organism>
<name>A0ABQ1YYW5_9BACL</name>
<dbReference type="Proteomes" id="UP000652153">
    <property type="component" value="Unassembled WGS sequence"/>
</dbReference>
<evidence type="ECO:0000313" key="2">
    <source>
        <dbReference type="EMBL" id="GGH41636.1"/>
    </source>
</evidence>
<gene>
    <name evidence="2" type="ORF">GCM10008014_01260</name>
</gene>
<keyword evidence="1" id="KW-0732">Signal</keyword>
<comment type="caution">
    <text evidence="2">The sequence shown here is derived from an EMBL/GenBank/DDBJ whole genome shotgun (WGS) entry which is preliminary data.</text>
</comment>
<accession>A0ABQ1YYW5</accession>
<dbReference type="RefSeq" id="WP_188590979.1">
    <property type="nucleotide sequence ID" value="NZ_BMFU01000001.1"/>
</dbReference>
<evidence type="ECO:0000313" key="3">
    <source>
        <dbReference type="Proteomes" id="UP000652153"/>
    </source>
</evidence>
<sequence>MKKFVSITAAITSMTLLLSTAPITYAQSNESSAVQDEQSTLKLDKKATKLLTDAITKLAGKQTIQFTSVDTSFVDASYNEWHIDATLTGTAKADVSQRYDPKKGQVTSTLISYAGDDLNKVMDEALRTKITTFLNTFDNDKKFEVEGFWRVNHLERENGLKNYWVIWGTKQSLYVDLDHNNQMSASIQYKIQDARAALTNKARNSLKTLGISTVKPFDYALLTKANNDTLWKYQDDSSLNYVHIGSNTGKVWKVENELGKDWNNDADFKKSFAKPKLSQSKALSVAASKVKSIFGLNLKGYSVHIKDNEYTFKKKGATTIVGKINKKGAFFSFEAIPTNGVRN</sequence>
<feature type="chain" id="PRO_5047006772" description="PepSY domain-containing protein" evidence="1">
    <location>
        <begin position="27"/>
        <end position="343"/>
    </location>
</feature>
<dbReference type="EMBL" id="BMFU01000001">
    <property type="protein sequence ID" value="GGH41636.1"/>
    <property type="molecule type" value="Genomic_DNA"/>
</dbReference>
<reference evidence="3" key="1">
    <citation type="journal article" date="2019" name="Int. J. Syst. Evol. Microbiol.">
        <title>The Global Catalogue of Microorganisms (GCM) 10K type strain sequencing project: providing services to taxonomists for standard genome sequencing and annotation.</title>
        <authorList>
            <consortium name="The Broad Institute Genomics Platform"/>
            <consortium name="The Broad Institute Genome Sequencing Center for Infectious Disease"/>
            <person name="Wu L."/>
            <person name="Ma J."/>
        </authorList>
    </citation>
    <scope>NUCLEOTIDE SEQUENCE [LARGE SCALE GENOMIC DNA]</scope>
    <source>
        <strain evidence="3">CGMCC 1.12770</strain>
    </source>
</reference>